<dbReference type="OrthoDB" id="676287at2759"/>
<protein>
    <submittedName>
        <fullName evidence="3">Uncharacterized protein</fullName>
    </submittedName>
</protein>
<dbReference type="Gene3D" id="3.30.559.10">
    <property type="entry name" value="Chloramphenicol acetyltransferase-like domain"/>
    <property type="match status" value="2"/>
</dbReference>
<organism evidence="3 4">
    <name type="scientific">Colocasia esculenta</name>
    <name type="common">Wild taro</name>
    <name type="synonym">Arum esculentum</name>
    <dbReference type="NCBI Taxonomy" id="4460"/>
    <lineage>
        <taxon>Eukaryota</taxon>
        <taxon>Viridiplantae</taxon>
        <taxon>Streptophyta</taxon>
        <taxon>Embryophyta</taxon>
        <taxon>Tracheophyta</taxon>
        <taxon>Spermatophyta</taxon>
        <taxon>Magnoliopsida</taxon>
        <taxon>Liliopsida</taxon>
        <taxon>Araceae</taxon>
        <taxon>Aroideae</taxon>
        <taxon>Colocasieae</taxon>
        <taxon>Colocasia</taxon>
    </lineage>
</organism>
<reference evidence="3" key="1">
    <citation type="submission" date="2017-07" db="EMBL/GenBank/DDBJ databases">
        <title>Taro Niue Genome Assembly and Annotation.</title>
        <authorList>
            <person name="Atibalentja N."/>
            <person name="Keating K."/>
            <person name="Fields C.J."/>
        </authorList>
    </citation>
    <scope>NUCLEOTIDE SEQUENCE</scope>
    <source>
        <strain evidence="3">Niue_2</strain>
        <tissue evidence="3">Leaf</tissue>
    </source>
</reference>
<dbReference type="Pfam" id="PF02458">
    <property type="entry name" value="Transferase"/>
    <property type="match status" value="1"/>
</dbReference>
<proteinExistence type="inferred from homology"/>
<evidence type="ECO:0000256" key="1">
    <source>
        <dbReference type="ARBA" id="ARBA00009861"/>
    </source>
</evidence>
<dbReference type="InterPro" id="IPR050898">
    <property type="entry name" value="Plant_acyltransferase"/>
</dbReference>
<name>A0A843UVN3_COLES</name>
<dbReference type="Proteomes" id="UP000652761">
    <property type="component" value="Unassembled WGS sequence"/>
</dbReference>
<accession>A0A843UVN3</accession>
<gene>
    <name evidence="3" type="ORF">Taro_020209</name>
</gene>
<dbReference type="EMBL" id="NMUH01000993">
    <property type="protein sequence ID" value="MQL87655.1"/>
    <property type="molecule type" value="Genomic_DNA"/>
</dbReference>
<evidence type="ECO:0000313" key="3">
    <source>
        <dbReference type="EMBL" id="MQL87655.1"/>
    </source>
</evidence>
<evidence type="ECO:0000256" key="2">
    <source>
        <dbReference type="ARBA" id="ARBA00022679"/>
    </source>
</evidence>
<dbReference type="PANTHER" id="PTHR31147:SF66">
    <property type="entry name" value="OS05G0315700 PROTEIN"/>
    <property type="match status" value="1"/>
</dbReference>
<keyword evidence="2" id="KW-0808">Transferase</keyword>
<evidence type="ECO:0000313" key="4">
    <source>
        <dbReference type="Proteomes" id="UP000652761"/>
    </source>
</evidence>
<comment type="caution">
    <text evidence="3">The sequence shown here is derived from an EMBL/GenBank/DDBJ whole genome shotgun (WGS) entry which is preliminary data.</text>
</comment>
<dbReference type="InterPro" id="IPR023213">
    <property type="entry name" value="CAT-like_dom_sf"/>
</dbReference>
<keyword evidence="4" id="KW-1185">Reference proteome</keyword>
<sequence>MHAKEDGHRCYKANTYSPEDLPAHQNILGALASLCLSALLETSMAPHPLTFSVRRCEPVLVAPAEPTPHEFKGLSDLDVQKGARYQISGIWFYQARNAEPGGDAVDPATAIKDALSRALVYYYPFAGRIRGDTGGGKPVMECTGEGVLFVEADADVRLEQFGDTILPPIPCAEELLQNVEGSEGVTRLLCGGFAMAVRLNHVISDAPGLFQFLRATAELARGAPRLTLLPVWKRELLDARDPPQVTYAHHEFDEELEDLAEQDVESLLRTFFFRREDVAALRRRLPEDLQSSTTFDVLTACIWKSRVAALRLDPERRVRGLFIMTGHRRYPTLVPQGFYGNSFAHPAAMCTAGELCGSSLGDVIRMVRKAKSEMSEEYLRSQADLLAVRGWPSFTTSTGSVIFSDLRQLGLRDVDFGWGQAVFTTPLNVIGAGTFYVPYRNCKGEAGIAVVLRLPAPAMDRFAGEIELMMEEGPEVPEL</sequence>
<dbReference type="AlphaFoldDB" id="A0A843UVN3"/>
<comment type="similarity">
    <text evidence="1">Belongs to the plant acyltransferase family.</text>
</comment>
<dbReference type="GO" id="GO:0016740">
    <property type="term" value="F:transferase activity"/>
    <property type="evidence" value="ECO:0007669"/>
    <property type="project" value="UniProtKB-KW"/>
</dbReference>
<dbReference type="PANTHER" id="PTHR31147">
    <property type="entry name" value="ACYL TRANSFERASE 4"/>
    <property type="match status" value="1"/>
</dbReference>